<evidence type="ECO:0000313" key="3">
    <source>
        <dbReference type="Proteomes" id="UP000887575"/>
    </source>
</evidence>
<dbReference type="AlphaFoldDB" id="A0AAF3FDQ3"/>
<feature type="compositionally biased region" description="Polar residues" evidence="1">
    <location>
        <begin position="180"/>
        <end position="193"/>
    </location>
</feature>
<keyword evidence="3" id="KW-1185">Reference proteome</keyword>
<feature type="compositionally biased region" description="Basic and acidic residues" evidence="1">
    <location>
        <begin position="303"/>
        <end position="319"/>
    </location>
</feature>
<evidence type="ECO:0000256" key="1">
    <source>
        <dbReference type="SAM" id="MobiDB-lite"/>
    </source>
</evidence>
<feature type="region of interest" description="Disordered" evidence="1">
    <location>
        <begin position="298"/>
        <end position="325"/>
    </location>
</feature>
<sequence length="525" mass="58114">MRIWLIGFVIGVTNGAPIIQTANNTMNDRQSSTFLTEKDARPITTQASTSTGNFLQMMESVVNDPIMGKVWSFIENFTGNAMQKQGTIVPEISAMQDEMPHVVQKAEGVSTSKIRSHTRILRDETPKVSLNRDLASQDDSLAMSSGKITDQAWSKTLFGERGVLTEIFHVFDEQRRAAEANSNHPSQSDQSDSAGKIGSNDVDLKKIFDSIFSSSPSGQFGDPGPELPEFLGICNRLSCGDIYKAIDQFRKSEFFSNFQTALQLIQDPKGWEIIGKALENPEMISEFAGNSGLKEMFGSALGESDKEKTKANERKKTEILPEDGDFGTDFTEIVDGLKPKNKLGEKPDISFSIDKNGDGDYYSQLSKSTDGDEDRVDHVDVEIQVPKGAVIEPVEKPIPPSKKIEKSGADSLPELSFSEDGEEEMVNVDGGEEMVVVEKSIDITPPKKLIDVRVSPPSTTPSTTAKPQQQRVIRLSNTTQSIFSSTTRTARRITIKSSPRSTTIPTTTRRNYRKDDDYYAMYYDH</sequence>
<evidence type="ECO:0000256" key="2">
    <source>
        <dbReference type="SAM" id="SignalP"/>
    </source>
</evidence>
<name>A0AAF3FDQ3_9BILA</name>
<accession>A0AAF3FDQ3</accession>
<evidence type="ECO:0000313" key="4">
    <source>
        <dbReference type="WBParaSite" id="MBELARI_LOCUS4110"/>
    </source>
</evidence>
<organism evidence="3 4">
    <name type="scientific">Mesorhabditis belari</name>
    <dbReference type="NCBI Taxonomy" id="2138241"/>
    <lineage>
        <taxon>Eukaryota</taxon>
        <taxon>Metazoa</taxon>
        <taxon>Ecdysozoa</taxon>
        <taxon>Nematoda</taxon>
        <taxon>Chromadorea</taxon>
        <taxon>Rhabditida</taxon>
        <taxon>Rhabditina</taxon>
        <taxon>Rhabditomorpha</taxon>
        <taxon>Rhabditoidea</taxon>
        <taxon>Rhabditidae</taxon>
        <taxon>Mesorhabditinae</taxon>
        <taxon>Mesorhabditis</taxon>
    </lineage>
</organism>
<keyword evidence="2" id="KW-0732">Signal</keyword>
<dbReference type="Proteomes" id="UP000887575">
    <property type="component" value="Unassembled WGS sequence"/>
</dbReference>
<feature type="region of interest" description="Disordered" evidence="1">
    <location>
        <begin position="395"/>
        <end position="423"/>
    </location>
</feature>
<dbReference type="WBParaSite" id="MBELARI_LOCUS4110">
    <property type="protein sequence ID" value="MBELARI_LOCUS4110"/>
    <property type="gene ID" value="MBELARI_LOCUS4110"/>
</dbReference>
<feature type="signal peptide" evidence="2">
    <location>
        <begin position="1"/>
        <end position="15"/>
    </location>
</feature>
<protein>
    <submittedName>
        <fullName evidence="4">Uncharacterized protein</fullName>
    </submittedName>
</protein>
<feature type="chain" id="PRO_5042099220" evidence="2">
    <location>
        <begin position="16"/>
        <end position="525"/>
    </location>
</feature>
<proteinExistence type="predicted"/>
<reference evidence="4" key="1">
    <citation type="submission" date="2024-02" db="UniProtKB">
        <authorList>
            <consortium name="WormBaseParasite"/>
        </authorList>
    </citation>
    <scope>IDENTIFICATION</scope>
</reference>
<feature type="region of interest" description="Disordered" evidence="1">
    <location>
        <begin position="177"/>
        <end position="196"/>
    </location>
</feature>